<evidence type="ECO:0000256" key="1">
    <source>
        <dbReference type="ARBA" id="ARBA00004496"/>
    </source>
</evidence>
<evidence type="ECO:0000313" key="7">
    <source>
        <dbReference type="Proteomes" id="UP000608513"/>
    </source>
</evidence>
<comment type="subunit">
    <text evidence="3">Homodimer.</text>
</comment>
<dbReference type="Gene3D" id="3.40.50.620">
    <property type="entry name" value="HUPs"/>
    <property type="match status" value="2"/>
</dbReference>
<dbReference type="InterPro" id="IPR006015">
    <property type="entry name" value="Universal_stress_UspA"/>
</dbReference>
<dbReference type="RefSeq" id="WP_187076444.1">
    <property type="nucleotide sequence ID" value="NZ_JACORT010000004.1"/>
</dbReference>
<sequence length="308" mass="33886">MTIRSMLVATDLSVQDRWTLQRAWHIARAHGATVRLMYLPPAGQPMAATAAARLAQTVRELEQAHGLRVQVVAVRQEQSFDDLVAQARGADLVVLPHRRERSTAAFFRGQPVLRLLRSAGRPVLVLRRATNEHYRRILVAVDLLPGSAALVQFAADLEERAGLEIFHAVGTREEAVLRSAEAAEKVVRAYRAGRLRRAQERLVTLSDSFTARRNRVLAMAGRGDPGRQAVVQQERSRADLVVLGKGRSSAWGDFFCGSVAHRVLSWGSSDVLVVPDAHLQASAQVAPRRIHEPSRPALALSTIGRRAP</sequence>
<evidence type="ECO:0000256" key="2">
    <source>
        <dbReference type="ARBA" id="ARBA00008791"/>
    </source>
</evidence>
<name>A0A923SBC1_9BURK</name>
<keyword evidence="7" id="KW-1185">Reference proteome</keyword>
<evidence type="ECO:0000313" key="6">
    <source>
        <dbReference type="EMBL" id="MBC5783700.1"/>
    </source>
</evidence>
<dbReference type="GO" id="GO:0005737">
    <property type="term" value="C:cytoplasm"/>
    <property type="evidence" value="ECO:0007669"/>
    <property type="project" value="UniProtKB-SubCell"/>
</dbReference>
<feature type="domain" description="UspA" evidence="5">
    <location>
        <begin position="4"/>
        <end position="127"/>
    </location>
</feature>
<evidence type="ECO:0000256" key="3">
    <source>
        <dbReference type="ARBA" id="ARBA00011738"/>
    </source>
</evidence>
<evidence type="ECO:0000259" key="5">
    <source>
        <dbReference type="Pfam" id="PF00582"/>
    </source>
</evidence>
<reference evidence="6" key="1">
    <citation type="submission" date="2020-08" db="EMBL/GenBank/DDBJ databases">
        <title>Ramlibacter sp. USB13 16S ribosomal RNA gene genome sequencing and assembly.</title>
        <authorList>
            <person name="Kang M."/>
        </authorList>
    </citation>
    <scope>NUCLEOTIDE SEQUENCE</scope>
    <source>
        <strain evidence="6">USB13</strain>
    </source>
</reference>
<gene>
    <name evidence="6" type="ORF">H8N03_12150</name>
</gene>
<dbReference type="PANTHER" id="PTHR46268:SF23">
    <property type="entry name" value="UNIVERSAL STRESS PROTEIN A-RELATED"/>
    <property type="match status" value="1"/>
</dbReference>
<keyword evidence="4" id="KW-0963">Cytoplasm</keyword>
<proteinExistence type="inferred from homology"/>
<organism evidence="6 7">
    <name type="scientific">Ramlibacter cellulosilyticus</name>
    <dbReference type="NCBI Taxonomy" id="2764187"/>
    <lineage>
        <taxon>Bacteria</taxon>
        <taxon>Pseudomonadati</taxon>
        <taxon>Pseudomonadota</taxon>
        <taxon>Betaproteobacteria</taxon>
        <taxon>Burkholderiales</taxon>
        <taxon>Comamonadaceae</taxon>
        <taxon>Ramlibacter</taxon>
    </lineage>
</organism>
<dbReference type="SUPFAM" id="SSF52402">
    <property type="entry name" value="Adenine nucleotide alpha hydrolases-like"/>
    <property type="match status" value="2"/>
</dbReference>
<dbReference type="Proteomes" id="UP000608513">
    <property type="component" value="Unassembled WGS sequence"/>
</dbReference>
<dbReference type="PANTHER" id="PTHR46268">
    <property type="entry name" value="STRESS RESPONSE PROTEIN NHAX"/>
    <property type="match status" value="1"/>
</dbReference>
<accession>A0A923SBC1</accession>
<comment type="similarity">
    <text evidence="2">Belongs to the universal stress protein A family.</text>
</comment>
<dbReference type="InterPro" id="IPR014729">
    <property type="entry name" value="Rossmann-like_a/b/a_fold"/>
</dbReference>
<dbReference type="Pfam" id="PF00582">
    <property type="entry name" value="Usp"/>
    <property type="match status" value="2"/>
</dbReference>
<dbReference type="CDD" id="cd00293">
    <property type="entry name" value="USP-like"/>
    <property type="match status" value="1"/>
</dbReference>
<protein>
    <submittedName>
        <fullName evidence="6">Universal stress protein</fullName>
    </submittedName>
</protein>
<dbReference type="PRINTS" id="PR01438">
    <property type="entry name" value="UNVRSLSTRESS"/>
</dbReference>
<dbReference type="InterPro" id="IPR006016">
    <property type="entry name" value="UspA"/>
</dbReference>
<comment type="caution">
    <text evidence="6">The sequence shown here is derived from an EMBL/GenBank/DDBJ whole genome shotgun (WGS) entry which is preliminary data.</text>
</comment>
<feature type="domain" description="UspA" evidence="5">
    <location>
        <begin position="134"/>
        <end position="275"/>
    </location>
</feature>
<dbReference type="AlphaFoldDB" id="A0A923SBC1"/>
<evidence type="ECO:0000256" key="4">
    <source>
        <dbReference type="ARBA" id="ARBA00022490"/>
    </source>
</evidence>
<dbReference type="EMBL" id="JACORT010000004">
    <property type="protein sequence ID" value="MBC5783700.1"/>
    <property type="molecule type" value="Genomic_DNA"/>
</dbReference>
<comment type="subcellular location">
    <subcellularLocation>
        <location evidence="1">Cytoplasm</location>
    </subcellularLocation>
</comment>